<evidence type="ECO:0000256" key="1">
    <source>
        <dbReference type="ARBA" id="ARBA00004613"/>
    </source>
</evidence>
<dbReference type="Pfam" id="PF05954">
    <property type="entry name" value="Phage_GPD"/>
    <property type="match status" value="1"/>
</dbReference>
<evidence type="ECO:0000259" key="6">
    <source>
        <dbReference type="Pfam" id="PF22178"/>
    </source>
</evidence>
<dbReference type="SUPFAM" id="SSF69349">
    <property type="entry name" value="Phage fibre proteins"/>
    <property type="match status" value="1"/>
</dbReference>
<feature type="domain" description="Gp5/Type VI secretion system Vgr protein OB-fold" evidence="5">
    <location>
        <begin position="384"/>
        <end position="452"/>
    </location>
</feature>
<dbReference type="PANTHER" id="PTHR32305:SF15">
    <property type="entry name" value="PROTEIN RHSA-RELATED"/>
    <property type="match status" value="1"/>
</dbReference>
<dbReference type="Proteomes" id="UP001620339">
    <property type="component" value="Unassembled WGS sequence"/>
</dbReference>
<evidence type="ECO:0000256" key="3">
    <source>
        <dbReference type="ARBA" id="ARBA00022525"/>
    </source>
</evidence>
<comment type="caution">
    <text evidence="7">The sequence shown here is derived from an EMBL/GenBank/DDBJ whole genome shotgun (WGS) entry which is preliminary data.</text>
</comment>
<keyword evidence="8" id="KW-1185">Reference proteome</keyword>
<evidence type="ECO:0000256" key="2">
    <source>
        <dbReference type="ARBA" id="ARBA00005558"/>
    </source>
</evidence>
<dbReference type="InterPro" id="IPR054030">
    <property type="entry name" value="Gp5_Vgr_C"/>
</dbReference>
<reference evidence="7 8" key="1">
    <citation type="submission" date="2020-10" db="EMBL/GenBank/DDBJ databases">
        <title>Phylogeny of dyella-like bacteria.</title>
        <authorList>
            <person name="Fu J."/>
        </authorList>
    </citation>
    <scope>NUCLEOTIDE SEQUENCE [LARGE SCALE GENOMIC DNA]</scope>
    <source>
        <strain evidence="7 8">KACC 19113</strain>
    </source>
</reference>
<dbReference type="SUPFAM" id="SSF69255">
    <property type="entry name" value="gp5 N-terminal domain-like"/>
    <property type="match status" value="1"/>
</dbReference>
<dbReference type="SUPFAM" id="SSF69279">
    <property type="entry name" value="Phage tail proteins"/>
    <property type="match status" value="2"/>
</dbReference>
<dbReference type="NCBIfam" id="TIGR01646">
    <property type="entry name" value="vgr_GE"/>
    <property type="match status" value="1"/>
</dbReference>
<dbReference type="NCBIfam" id="TIGR03361">
    <property type="entry name" value="VI_Rhs_Vgr"/>
    <property type="match status" value="1"/>
</dbReference>
<dbReference type="Gene3D" id="3.55.50.10">
    <property type="entry name" value="Baseplate protein-like domains"/>
    <property type="match status" value="1"/>
</dbReference>
<dbReference type="PANTHER" id="PTHR32305">
    <property type="match status" value="1"/>
</dbReference>
<dbReference type="InterPro" id="IPR006533">
    <property type="entry name" value="T6SS_Vgr_RhsGE"/>
</dbReference>
<comment type="subcellular location">
    <subcellularLocation>
        <location evidence="1">Secreted</location>
    </subcellularLocation>
</comment>
<dbReference type="Pfam" id="PF22178">
    <property type="entry name" value="Gp5_trimer_C"/>
    <property type="match status" value="1"/>
</dbReference>
<dbReference type="RefSeq" id="WP_192156140.1">
    <property type="nucleotide sequence ID" value="NZ_JADIKK010000008.1"/>
</dbReference>
<sequence>MTEPITLTSSKCQDLQFVGMSANEELGELFRFDVQFESQDTGIDLTALLGSPMTVTLALGNGFKRYFNGIVCEASQIGVAKVQSLVYAQYAVTLVPTPWLLGQIVDCRIFTDMAVPDIVKQLAQESGYSDIKLSLTGNYAKRDYCVQYREDCLSFIQRLMEQEGIYYYFTHEEDKHTMVLADGVGAHSAASTFKKVPFAPGADDVLSSEATITEFGAVRGVDSATVKLTDYNPLTPKASLLSTQTSSGNNPSPTHSAFDFPGTHGDASLGQHYASMRAEALTAARSRYHGSTSSCAACIGNLFTLSGNPRNDFDQEYLLVSTHSYLRGGGYASGSGSHLEFSCQFQALPSSVPFRTEHRTPKPRIDGLQTAIVAGSDTDEDIAVDKYGRVQVNFHWNMPDKPKAQVSCPVRVASPWAGKGWGAVSLPRVGQEVVVSFLEGDPDRPLIIGSVYNAANTVPYGLPDNKTQSGIKSRSLLGGADDANELRFEDKKGSEDFFMHAQKDMHEEVENDHVVTIDHDETITIKNDQTTEVKNNQTLTVDNDQTETVKHNRSVTVQNDDSLSVTGNGTSNIGKKFSLTAGTEIDLVCGASSITLKSSGDVEIKGVNITITGNATVKMAGQASVDIGSGASVKVHSDAMMDVEGSAMTTVKGAMLQLTADAMAKLGGAITMIG</sequence>
<keyword evidence="3" id="KW-0964">Secreted</keyword>
<feature type="compositionally biased region" description="Polar residues" evidence="4">
    <location>
        <begin position="240"/>
        <end position="255"/>
    </location>
</feature>
<dbReference type="Gene3D" id="2.40.50.230">
    <property type="entry name" value="Gp5 N-terminal domain"/>
    <property type="match status" value="1"/>
</dbReference>
<evidence type="ECO:0000313" key="8">
    <source>
        <dbReference type="Proteomes" id="UP001620339"/>
    </source>
</evidence>
<dbReference type="EMBL" id="JADIKK010000008">
    <property type="protein sequence ID" value="MFK2879377.1"/>
    <property type="molecule type" value="Genomic_DNA"/>
</dbReference>
<evidence type="ECO:0000313" key="7">
    <source>
        <dbReference type="EMBL" id="MFK2879377.1"/>
    </source>
</evidence>
<evidence type="ECO:0000259" key="5">
    <source>
        <dbReference type="Pfam" id="PF04717"/>
    </source>
</evidence>
<name>A0ABW8JBE9_9GAMM</name>
<comment type="similarity">
    <text evidence="2">Belongs to the VgrG protein family.</text>
</comment>
<dbReference type="Gene3D" id="2.30.110.50">
    <property type="match status" value="1"/>
</dbReference>
<protein>
    <submittedName>
        <fullName evidence="7">Type VI secretion system tip protein VgrG</fullName>
    </submittedName>
</protein>
<dbReference type="InterPro" id="IPR017847">
    <property type="entry name" value="T6SS_RhsGE_Vgr_subset"/>
</dbReference>
<dbReference type="InterPro" id="IPR006531">
    <property type="entry name" value="Gp5/Vgr_OB"/>
</dbReference>
<feature type="domain" description="Gp5/Type VI secretion system Vgr C-terminal trimerisation" evidence="6">
    <location>
        <begin position="469"/>
        <end position="576"/>
    </location>
</feature>
<dbReference type="Pfam" id="PF04717">
    <property type="entry name" value="Phage_base_V"/>
    <property type="match status" value="1"/>
</dbReference>
<dbReference type="InterPro" id="IPR037026">
    <property type="entry name" value="Vgr_OB-fold_dom_sf"/>
</dbReference>
<accession>A0ABW8JBE9</accession>
<dbReference type="InterPro" id="IPR050708">
    <property type="entry name" value="T6SS_VgrG/RHS"/>
</dbReference>
<gene>
    <name evidence="7" type="primary">tssI</name>
    <name evidence="7" type="ORF">ISP25_20080</name>
</gene>
<proteinExistence type="inferred from homology"/>
<evidence type="ECO:0000256" key="4">
    <source>
        <dbReference type="SAM" id="MobiDB-lite"/>
    </source>
</evidence>
<feature type="region of interest" description="Disordered" evidence="4">
    <location>
        <begin position="239"/>
        <end position="261"/>
    </location>
</feature>
<organism evidence="7 8">
    <name type="scientific">Rhodanobacter hydrolyticus</name>
    <dbReference type="NCBI Taxonomy" id="2250595"/>
    <lineage>
        <taxon>Bacteria</taxon>
        <taxon>Pseudomonadati</taxon>
        <taxon>Pseudomonadota</taxon>
        <taxon>Gammaproteobacteria</taxon>
        <taxon>Lysobacterales</taxon>
        <taxon>Rhodanobacteraceae</taxon>
        <taxon>Rhodanobacter</taxon>
    </lineage>
</organism>
<dbReference type="Gene3D" id="4.10.220.110">
    <property type="match status" value="1"/>
</dbReference>